<evidence type="ECO:0000313" key="8">
    <source>
        <dbReference type="EMBL" id="KIO23813.1"/>
    </source>
</evidence>
<keyword evidence="3" id="KW-0809">Transit peptide</keyword>
<evidence type="ECO:0000256" key="3">
    <source>
        <dbReference type="ARBA" id="ARBA00022946"/>
    </source>
</evidence>
<keyword evidence="4" id="KW-0496">Mitochondrion</keyword>
<protein>
    <recommendedName>
        <fullName evidence="5">LYR motif-containing protein 2</fullName>
    </recommendedName>
</protein>
<evidence type="ECO:0000256" key="4">
    <source>
        <dbReference type="ARBA" id="ARBA00023128"/>
    </source>
</evidence>
<gene>
    <name evidence="8" type="ORF">M407DRAFT_214051</name>
</gene>
<dbReference type="InterPro" id="IPR008011">
    <property type="entry name" value="Complex1_LYR_dom"/>
</dbReference>
<sequence length="76" mass="8898">MLTFQHFLLKGQVYSLYRSAIRGSRGIPDPQARKETLNWIRSEIEQHRSENDIEKIKSLIGHGKRSLKQYFPGTQL</sequence>
<reference evidence="9" key="2">
    <citation type="submission" date="2015-01" db="EMBL/GenBank/DDBJ databases">
        <title>Evolutionary Origins and Diversification of the Mycorrhizal Mutualists.</title>
        <authorList>
            <consortium name="DOE Joint Genome Institute"/>
            <consortium name="Mycorrhizal Genomics Consortium"/>
            <person name="Kohler A."/>
            <person name="Kuo A."/>
            <person name="Nagy L.G."/>
            <person name="Floudas D."/>
            <person name="Copeland A."/>
            <person name="Barry K.W."/>
            <person name="Cichocki N."/>
            <person name="Veneault-Fourrey C."/>
            <person name="LaButti K."/>
            <person name="Lindquist E.A."/>
            <person name="Lipzen A."/>
            <person name="Lundell T."/>
            <person name="Morin E."/>
            <person name="Murat C."/>
            <person name="Riley R."/>
            <person name="Ohm R."/>
            <person name="Sun H."/>
            <person name="Tunlid A."/>
            <person name="Henrissat B."/>
            <person name="Grigoriev I.V."/>
            <person name="Hibbett D.S."/>
            <person name="Martin F."/>
        </authorList>
    </citation>
    <scope>NUCLEOTIDE SEQUENCE [LARGE SCALE GENOMIC DNA]</scope>
    <source>
        <strain evidence="9">MUT 4182</strain>
    </source>
</reference>
<dbReference type="InterPro" id="IPR045293">
    <property type="entry name" value="Complex1_LYR_LYRM2"/>
</dbReference>
<dbReference type="OrthoDB" id="74240at2759"/>
<dbReference type="CDD" id="cd20262">
    <property type="entry name" value="Complex1_LYR_LYRM2"/>
    <property type="match status" value="1"/>
</dbReference>
<feature type="domain" description="Complex 1 LYR protein" evidence="7">
    <location>
        <begin position="12"/>
        <end position="68"/>
    </location>
</feature>
<evidence type="ECO:0000256" key="6">
    <source>
        <dbReference type="ARBA" id="ARBA00044735"/>
    </source>
</evidence>
<comment type="function">
    <text evidence="6">Involved in efficient integration of the N-module into mitochondrial respiratory chain complex I.</text>
</comment>
<evidence type="ECO:0000256" key="2">
    <source>
        <dbReference type="ARBA" id="ARBA00009508"/>
    </source>
</evidence>
<dbReference type="Proteomes" id="UP000054248">
    <property type="component" value="Unassembled WGS sequence"/>
</dbReference>
<comment type="subcellular location">
    <subcellularLocation>
        <location evidence="1">Mitochondrion</location>
    </subcellularLocation>
</comment>
<proteinExistence type="inferred from homology"/>
<reference evidence="8 9" key="1">
    <citation type="submission" date="2014-04" db="EMBL/GenBank/DDBJ databases">
        <authorList>
            <consortium name="DOE Joint Genome Institute"/>
            <person name="Kuo A."/>
            <person name="Girlanda M."/>
            <person name="Perotto S."/>
            <person name="Kohler A."/>
            <person name="Nagy L.G."/>
            <person name="Floudas D."/>
            <person name="Copeland A."/>
            <person name="Barry K.W."/>
            <person name="Cichocki N."/>
            <person name="Veneault-Fourrey C."/>
            <person name="LaButti K."/>
            <person name="Lindquist E.A."/>
            <person name="Lipzen A."/>
            <person name="Lundell T."/>
            <person name="Morin E."/>
            <person name="Murat C."/>
            <person name="Sun H."/>
            <person name="Tunlid A."/>
            <person name="Henrissat B."/>
            <person name="Grigoriev I.V."/>
            <person name="Hibbett D.S."/>
            <person name="Martin F."/>
            <person name="Nordberg H.P."/>
            <person name="Cantor M.N."/>
            <person name="Hua S.X."/>
        </authorList>
    </citation>
    <scope>NUCLEOTIDE SEQUENCE [LARGE SCALE GENOMIC DNA]</scope>
    <source>
        <strain evidence="8 9">MUT 4182</strain>
    </source>
</reference>
<organism evidence="8 9">
    <name type="scientific">Tulasnella calospora MUT 4182</name>
    <dbReference type="NCBI Taxonomy" id="1051891"/>
    <lineage>
        <taxon>Eukaryota</taxon>
        <taxon>Fungi</taxon>
        <taxon>Dikarya</taxon>
        <taxon>Basidiomycota</taxon>
        <taxon>Agaricomycotina</taxon>
        <taxon>Agaricomycetes</taxon>
        <taxon>Cantharellales</taxon>
        <taxon>Tulasnellaceae</taxon>
        <taxon>Tulasnella</taxon>
    </lineage>
</organism>
<dbReference type="HOGENOM" id="CLU_151409_2_2_1"/>
<dbReference type="STRING" id="1051891.A0A0C3KQW8"/>
<evidence type="ECO:0000256" key="5">
    <source>
        <dbReference type="ARBA" id="ARBA00026235"/>
    </source>
</evidence>
<dbReference type="Pfam" id="PF05347">
    <property type="entry name" value="Complex1_LYR"/>
    <property type="match status" value="1"/>
</dbReference>
<keyword evidence="9" id="KW-1185">Reference proteome</keyword>
<dbReference type="PANTHER" id="PTHR13675">
    <property type="entry name" value="LYR MOTIF-CONTAINING PROTEIN 2"/>
    <property type="match status" value="1"/>
</dbReference>
<comment type="similarity">
    <text evidence="2">Belongs to the complex I LYR family.</text>
</comment>
<name>A0A0C3KQW8_9AGAM</name>
<evidence type="ECO:0000259" key="7">
    <source>
        <dbReference type="Pfam" id="PF05347"/>
    </source>
</evidence>
<dbReference type="PANTHER" id="PTHR13675:SF0">
    <property type="entry name" value="LYR MOTIF-CONTAINING PROTEIN 2"/>
    <property type="match status" value="1"/>
</dbReference>
<accession>A0A0C3KQW8</accession>
<dbReference type="GO" id="GO:0005739">
    <property type="term" value="C:mitochondrion"/>
    <property type="evidence" value="ECO:0007669"/>
    <property type="project" value="UniProtKB-SubCell"/>
</dbReference>
<evidence type="ECO:0000313" key="9">
    <source>
        <dbReference type="Proteomes" id="UP000054248"/>
    </source>
</evidence>
<dbReference type="AlphaFoldDB" id="A0A0C3KQW8"/>
<evidence type="ECO:0000256" key="1">
    <source>
        <dbReference type="ARBA" id="ARBA00004173"/>
    </source>
</evidence>
<dbReference type="EMBL" id="KN823075">
    <property type="protein sequence ID" value="KIO23813.1"/>
    <property type="molecule type" value="Genomic_DNA"/>
</dbReference>